<evidence type="ECO:0000313" key="2">
    <source>
        <dbReference type="Proteomes" id="UP000054937"/>
    </source>
</evidence>
<gene>
    <name evidence="1" type="ORF">PPERSA_08864</name>
</gene>
<evidence type="ECO:0000313" key="1">
    <source>
        <dbReference type="EMBL" id="KRX09148.1"/>
    </source>
</evidence>
<accession>A0A0V0R3S4</accession>
<sequence length="118" mass="14074">MSLFYIDDRYNKLQQTQNLEKNQSVSEIIDQVCQNSKKTNIIFLPLEEYLVQYEKENGFKCYIFNPDLNEQIKNSDVSNDKSLIKKGQFKITKWDAQIGNKDSMLLDFIYQYMQETHI</sequence>
<dbReference type="Proteomes" id="UP000054937">
    <property type="component" value="Unassembled WGS sequence"/>
</dbReference>
<dbReference type="InParanoid" id="A0A0V0R3S4"/>
<name>A0A0V0R3S4_PSEPJ</name>
<dbReference type="AlphaFoldDB" id="A0A0V0R3S4"/>
<proteinExistence type="predicted"/>
<comment type="caution">
    <text evidence="1">The sequence shown here is derived from an EMBL/GenBank/DDBJ whole genome shotgun (WGS) entry which is preliminary data.</text>
</comment>
<reference evidence="1 2" key="1">
    <citation type="journal article" date="2015" name="Sci. Rep.">
        <title>Genome of the facultative scuticociliatosis pathogen Pseudocohnilembus persalinus provides insight into its virulence through horizontal gene transfer.</title>
        <authorList>
            <person name="Xiong J."/>
            <person name="Wang G."/>
            <person name="Cheng J."/>
            <person name="Tian M."/>
            <person name="Pan X."/>
            <person name="Warren A."/>
            <person name="Jiang C."/>
            <person name="Yuan D."/>
            <person name="Miao W."/>
        </authorList>
    </citation>
    <scope>NUCLEOTIDE SEQUENCE [LARGE SCALE GENOMIC DNA]</scope>
    <source>
        <strain evidence="1">36N120E</strain>
    </source>
</reference>
<dbReference type="EMBL" id="LDAU01000054">
    <property type="protein sequence ID" value="KRX09148.1"/>
    <property type="molecule type" value="Genomic_DNA"/>
</dbReference>
<organism evidence="1 2">
    <name type="scientific">Pseudocohnilembus persalinus</name>
    <name type="common">Ciliate</name>
    <dbReference type="NCBI Taxonomy" id="266149"/>
    <lineage>
        <taxon>Eukaryota</taxon>
        <taxon>Sar</taxon>
        <taxon>Alveolata</taxon>
        <taxon>Ciliophora</taxon>
        <taxon>Intramacronucleata</taxon>
        <taxon>Oligohymenophorea</taxon>
        <taxon>Scuticociliatia</taxon>
        <taxon>Philasterida</taxon>
        <taxon>Pseudocohnilembidae</taxon>
        <taxon>Pseudocohnilembus</taxon>
    </lineage>
</organism>
<keyword evidence="2" id="KW-1185">Reference proteome</keyword>
<protein>
    <submittedName>
        <fullName evidence="1">Uncharacterized protein</fullName>
    </submittedName>
</protein>